<dbReference type="Gene3D" id="3.30.70.920">
    <property type="match status" value="1"/>
</dbReference>
<dbReference type="InterPro" id="IPR036388">
    <property type="entry name" value="WH-like_DNA-bd_sf"/>
</dbReference>
<dbReference type="GO" id="GO:0005829">
    <property type="term" value="C:cytosol"/>
    <property type="evidence" value="ECO:0007669"/>
    <property type="project" value="TreeGrafter"/>
</dbReference>
<reference evidence="5 6" key="1">
    <citation type="submission" date="2019-03" db="EMBL/GenBank/DDBJ databases">
        <title>Genomic Encyclopedia of Type Strains, Phase IV (KMG-IV): sequencing the most valuable type-strain genomes for metagenomic binning, comparative biology and taxonomic classification.</title>
        <authorList>
            <person name="Goeker M."/>
        </authorList>
    </citation>
    <scope>NUCLEOTIDE SEQUENCE [LARGE SCALE GENOMIC DNA]</scope>
    <source>
        <strain evidence="5 6">DSM 101688</strain>
    </source>
</reference>
<dbReference type="InterPro" id="IPR019887">
    <property type="entry name" value="Tscrpt_reg_AsnC/Lrp_C"/>
</dbReference>
<dbReference type="GO" id="GO:0043565">
    <property type="term" value="F:sequence-specific DNA binding"/>
    <property type="evidence" value="ECO:0007669"/>
    <property type="project" value="InterPro"/>
</dbReference>
<evidence type="ECO:0000256" key="3">
    <source>
        <dbReference type="ARBA" id="ARBA00023163"/>
    </source>
</evidence>
<dbReference type="InterPro" id="IPR036390">
    <property type="entry name" value="WH_DNA-bd_sf"/>
</dbReference>
<dbReference type="RefSeq" id="WP_132939862.1">
    <property type="nucleotide sequence ID" value="NZ_CP119676.1"/>
</dbReference>
<comment type="caution">
    <text evidence="5">The sequence shown here is derived from an EMBL/GenBank/DDBJ whole genome shotgun (WGS) entry which is preliminary data.</text>
</comment>
<gene>
    <name evidence="5" type="ORF">EDD55_11022</name>
</gene>
<dbReference type="InterPro" id="IPR019888">
    <property type="entry name" value="Tscrpt_reg_AsnC-like"/>
</dbReference>
<sequence length="166" mass="18699">MIKLDPLDIKILQALQSEGRMTKVKLAETVGLSVSPCWERLRRLERQGVISRYRAEIDLAKIVKAATVWVEISLKRHHQEDFEAFERAVLAQPEIVECWATGGTIDYLMRVIASDLDAYQVLMERLLASDIGIDRYVTCVVTKAVKRPGTLPIAAILGEDRPPGDR</sequence>
<evidence type="ECO:0000313" key="6">
    <source>
        <dbReference type="Proteomes" id="UP000295304"/>
    </source>
</evidence>
<dbReference type="SUPFAM" id="SSF46785">
    <property type="entry name" value="Winged helix' DNA-binding domain"/>
    <property type="match status" value="1"/>
</dbReference>
<keyword evidence="3" id="KW-0804">Transcription</keyword>
<protein>
    <submittedName>
        <fullName evidence="5">AsnC family transcriptional regulator</fullName>
    </submittedName>
</protein>
<keyword evidence="6" id="KW-1185">Reference proteome</keyword>
<evidence type="ECO:0000313" key="5">
    <source>
        <dbReference type="EMBL" id="TCS60548.1"/>
    </source>
</evidence>
<dbReference type="Pfam" id="PF13412">
    <property type="entry name" value="HTH_24"/>
    <property type="match status" value="1"/>
</dbReference>
<dbReference type="InterPro" id="IPR000485">
    <property type="entry name" value="AsnC-type_HTH_dom"/>
</dbReference>
<dbReference type="SUPFAM" id="SSF54909">
    <property type="entry name" value="Dimeric alpha+beta barrel"/>
    <property type="match status" value="1"/>
</dbReference>
<evidence type="ECO:0000259" key="4">
    <source>
        <dbReference type="PROSITE" id="PS50956"/>
    </source>
</evidence>
<keyword evidence="2" id="KW-0238">DNA-binding</keyword>
<feature type="domain" description="HTH asnC-type" evidence="4">
    <location>
        <begin position="4"/>
        <end position="65"/>
    </location>
</feature>
<dbReference type="InterPro" id="IPR011008">
    <property type="entry name" value="Dimeric_a/b-barrel"/>
</dbReference>
<dbReference type="PANTHER" id="PTHR30154:SF34">
    <property type="entry name" value="TRANSCRIPTIONAL REGULATOR AZLB"/>
    <property type="match status" value="1"/>
</dbReference>
<dbReference type="SMART" id="SM00344">
    <property type="entry name" value="HTH_ASNC"/>
    <property type="match status" value="1"/>
</dbReference>
<dbReference type="PRINTS" id="PR00033">
    <property type="entry name" value="HTHASNC"/>
</dbReference>
<dbReference type="OrthoDB" id="9813313at2"/>
<proteinExistence type="predicted"/>
<dbReference type="GO" id="GO:0006355">
    <property type="term" value="P:regulation of DNA-templated transcription"/>
    <property type="evidence" value="ECO:0007669"/>
    <property type="project" value="UniProtKB-ARBA"/>
</dbReference>
<dbReference type="InterPro" id="IPR011991">
    <property type="entry name" value="ArsR-like_HTH"/>
</dbReference>
<dbReference type="PANTHER" id="PTHR30154">
    <property type="entry name" value="LEUCINE-RESPONSIVE REGULATORY PROTEIN"/>
    <property type="match status" value="1"/>
</dbReference>
<dbReference type="AlphaFoldDB" id="A0A4R3J419"/>
<dbReference type="GO" id="GO:0043200">
    <property type="term" value="P:response to amino acid"/>
    <property type="evidence" value="ECO:0007669"/>
    <property type="project" value="TreeGrafter"/>
</dbReference>
<dbReference type="Pfam" id="PF01037">
    <property type="entry name" value="AsnC_trans_reg"/>
    <property type="match status" value="1"/>
</dbReference>
<dbReference type="Gene3D" id="1.10.10.10">
    <property type="entry name" value="Winged helix-like DNA-binding domain superfamily/Winged helix DNA-binding domain"/>
    <property type="match status" value="1"/>
</dbReference>
<evidence type="ECO:0000256" key="1">
    <source>
        <dbReference type="ARBA" id="ARBA00023015"/>
    </source>
</evidence>
<organism evidence="5 6">
    <name type="scientific">Varunaivibrio sulfuroxidans</name>
    <dbReference type="NCBI Taxonomy" id="1773489"/>
    <lineage>
        <taxon>Bacteria</taxon>
        <taxon>Pseudomonadati</taxon>
        <taxon>Pseudomonadota</taxon>
        <taxon>Alphaproteobacteria</taxon>
        <taxon>Rhodospirillales</taxon>
        <taxon>Magnetovibrionaceae</taxon>
        <taxon>Varunaivibrio</taxon>
    </lineage>
</organism>
<keyword evidence="1" id="KW-0805">Transcription regulation</keyword>
<dbReference type="EMBL" id="SLZW01000010">
    <property type="protein sequence ID" value="TCS60548.1"/>
    <property type="molecule type" value="Genomic_DNA"/>
</dbReference>
<evidence type="ECO:0000256" key="2">
    <source>
        <dbReference type="ARBA" id="ARBA00023125"/>
    </source>
</evidence>
<dbReference type="PROSITE" id="PS50956">
    <property type="entry name" value="HTH_ASNC_2"/>
    <property type="match status" value="1"/>
</dbReference>
<dbReference type="CDD" id="cd00090">
    <property type="entry name" value="HTH_ARSR"/>
    <property type="match status" value="1"/>
</dbReference>
<accession>A0A4R3J419</accession>
<dbReference type="Proteomes" id="UP000295304">
    <property type="component" value="Unassembled WGS sequence"/>
</dbReference>
<name>A0A4R3J419_9PROT</name>